<name>A0ABQ0M528_MYCCL</name>
<reference evidence="1" key="1">
    <citation type="submission" date="2014-09" db="EMBL/GenBank/DDBJ databases">
        <title>Genome sequence of the luminous mushroom Mycena chlorophos for searching fungal bioluminescence genes.</title>
        <authorList>
            <person name="Tanaka Y."/>
            <person name="Kasuga D."/>
            <person name="Oba Y."/>
            <person name="Hase S."/>
            <person name="Sato K."/>
            <person name="Oba Y."/>
            <person name="Sakakibara Y."/>
        </authorList>
    </citation>
    <scope>NUCLEOTIDE SEQUENCE</scope>
</reference>
<keyword evidence="2" id="KW-1185">Reference proteome</keyword>
<proteinExistence type="predicted"/>
<accession>A0ABQ0M528</accession>
<gene>
    <name evidence="1" type="ORF">MCHLO_14878</name>
</gene>
<evidence type="ECO:0000313" key="2">
    <source>
        <dbReference type="Proteomes" id="UP000815677"/>
    </source>
</evidence>
<sequence length="126" mass="13930">MANCCVLRGFSGRLHTVTRRRLFPPDDHHRCPVPPDDPPQARRHQVGTMGLLQNWSPVRPSFHLQPQSRSITGLPSDSCGLGPAVLRDVHRNDLRVEPRSSSLRPVDAVHPHIPAIPHLAMAVPCG</sequence>
<evidence type="ECO:0000313" key="1">
    <source>
        <dbReference type="EMBL" id="GAT58443.1"/>
    </source>
</evidence>
<organism evidence="1 2">
    <name type="scientific">Mycena chlorophos</name>
    <name type="common">Agaric fungus</name>
    <name type="synonym">Agaricus chlorophos</name>
    <dbReference type="NCBI Taxonomy" id="658473"/>
    <lineage>
        <taxon>Eukaryota</taxon>
        <taxon>Fungi</taxon>
        <taxon>Dikarya</taxon>
        <taxon>Basidiomycota</taxon>
        <taxon>Agaricomycotina</taxon>
        <taxon>Agaricomycetes</taxon>
        <taxon>Agaricomycetidae</taxon>
        <taxon>Agaricales</taxon>
        <taxon>Marasmiineae</taxon>
        <taxon>Mycenaceae</taxon>
        <taxon>Mycena</taxon>
    </lineage>
</organism>
<protein>
    <submittedName>
        <fullName evidence="1">Uncharacterized protein</fullName>
    </submittedName>
</protein>
<dbReference type="Proteomes" id="UP000815677">
    <property type="component" value="Unassembled WGS sequence"/>
</dbReference>
<dbReference type="EMBL" id="DF849702">
    <property type="protein sequence ID" value="GAT58443.1"/>
    <property type="molecule type" value="Genomic_DNA"/>
</dbReference>